<dbReference type="InterPro" id="IPR006507">
    <property type="entry name" value="UPF0283"/>
</dbReference>
<evidence type="ECO:0000256" key="1">
    <source>
        <dbReference type="ARBA" id="ARBA00004429"/>
    </source>
</evidence>
<keyword evidence="4" id="KW-0997">Cell inner membrane</keyword>
<evidence type="ECO:0000256" key="4">
    <source>
        <dbReference type="ARBA" id="ARBA00022519"/>
    </source>
</evidence>
<accession>A0ABV7DTW4</accession>
<organism evidence="10 11">
    <name type="scientific">Tabrizicola soli</name>
    <dbReference type="NCBI Taxonomy" id="2185115"/>
    <lineage>
        <taxon>Bacteria</taxon>
        <taxon>Pseudomonadati</taxon>
        <taxon>Pseudomonadota</taxon>
        <taxon>Alphaproteobacteria</taxon>
        <taxon>Rhodobacterales</taxon>
        <taxon>Paracoccaceae</taxon>
        <taxon>Tabrizicola</taxon>
    </lineage>
</organism>
<dbReference type="InterPro" id="IPR021147">
    <property type="entry name" value="DUF697"/>
</dbReference>
<evidence type="ECO:0000256" key="8">
    <source>
        <dbReference type="SAM" id="MobiDB-lite"/>
    </source>
</evidence>
<comment type="caution">
    <text evidence="10">The sequence shown here is derived from an EMBL/GenBank/DDBJ whole genome shotgun (WGS) entry which is preliminary data.</text>
</comment>
<keyword evidence="3" id="KW-1003">Cell membrane</keyword>
<comment type="subcellular location">
    <subcellularLocation>
        <location evidence="1">Cell inner membrane</location>
        <topology evidence="1">Multi-pass membrane protein</topology>
    </subcellularLocation>
</comment>
<evidence type="ECO:0000256" key="7">
    <source>
        <dbReference type="ARBA" id="ARBA00023136"/>
    </source>
</evidence>
<sequence length="332" mass="34568">MSRPPKPFLQELDEAADPSSAPPVPDAAPGGQAMQAVARLSQGRGSPALRFALWAFGALFSFALSIAAWDFVTGLLARNLILGWTALVLTALAVAAALILAAKEWAAFLRLKRLDGLRTQAEAAGAAADVKAARRVLSALGALYATRPDTAWGRARLAERAPDLMDADALLALAERELLATLDAEARLVIEAAARQVATVTALVPLALADVAMALFANLRMIRRIAEIYGGRSGSLGSLRLLRRVFASLLAAGALALTDDMIGSVAGGGALSKLSRRFGEGVVNGALTARVGLAAMELCRPLPFAALDRPAVSSLVRRALTGLVPGREAAPR</sequence>
<feature type="transmembrane region" description="Helical" evidence="9">
    <location>
        <begin position="48"/>
        <end position="69"/>
    </location>
</feature>
<comment type="similarity">
    <text evidence="2">Belongs to the UPF0283 family.</text>
</comment>
<gene>
    <name evidence="10" type="ORF">ACFOD6_10510</name>
</gene>
<evidence type="ECO:0000313" key="11">
    <source>
        <dbReference type="Proteomes" id="UP001595445"/>
    </source>
</evidence>
<feature type="transmembrane region" description="Helical" evidence="9">
    <location>
        <begin position="81"/>
        <end position="102"/>
    </location>
</feature>
<feature type="region of interest" description="Disordered" evidence="8">
    <location>
        <begin position="1"/>
        <end position="30"/>
    </location>
</feature>
<keyword evidence="6 9" id="KW-1133">Transmembrane helix</keyword>
<evidence type="ECO:0000313" key="10">
    <source>
        <dbReference type="EMBL" id="MFC3086477.1"/>
    </source>
</evidence>
<keyword evidence="5 9" id="KW-0812">Transmembrane</keyword>
<protein>
    <submittedName>
        <fullName evidence="10">YcjF family protein</fullName>
    </submittedName>
</protein>
<dbReference type="Proteomes" id="UP001595445">
    <property type="component" value="Unassembled WGS sequence"/>
</dbReference>
<name>A0ABV7DTW4_9RHOB</name>
<evidence type="ECO:0000256" key="3">
    <source>
        <dbReference type="ARBA" id="ARBA00022475"/>
    </source>
</evidence>
<evidence type="ECO:0000256" key="9">
    <source>
        <dbReference type="SAM" id="Phobius"/>
    </source>
</evidence>
<dbReference type="RefSeq" id="WP_197645190.1">
    <property type="nucleotide sequence ID" value="NZ_JAEACP010000013.1"/>
</dbReference>
<keyword evidence="11" id="KW-1185">Reference proteome</keyword>
<evidence type="ECO:0000256" key="5">
    <source>
        <dbReference type="ARBA" id="ARBA00022692"/>
    </source>
</evidence>
<dbReference type="EMBL" id="JBHRSM010000018">
    <property type="protein sequence ID" value="MFC3086477.1"/>
    <property type="molecule type" value="Genomic_DNA"/>
</dbReference>
<evidence type="ECO:0000256" key="2">
    <source>
        <dbReference type="ARBA" id="ARBA00008255"/>
    </source>
</evidence>
<evidence type="ECO:0000256" key="6">
    <source>
        <dbReference type="ARBA" id="ARBA00022989"/>
    </source>
</evidence>
<dbReference type="PANTHER" id="PTHR39342:SF1">
    <property type="entry name" value="UPF0283 MEMBRANE PROTEIN YCJF"/>
    <property type="match status" value="1"/>
</dbReference>
<proteinExistence type="inferred from homology"/>
<reference evidence="11" key="1">
    <citation type="journal article" date="2019" name="Int. J. Syst. Evol. Microbiol.">
        <title>The Global Catalogue of Microorganisms (GCM) 10K type strain sequencing project: providing services to taxonomists for standard genome sequencing and annotation.</title>
        <authorList>
            <consortium name="The Broad Institute Genomics Platform"/>
            <consortium name="The Broad Institute Genome Sequencing Center for Infectious Disease"/>
            <person name="Wu L."/>
            <person name="Ma J."/>
        </authorList>
    </citation>
    <scope>NUCLEOTIDE SEQUENCE [LARGE SCALE GENOMIC DNA]</scope>
    <source>
        <strain evidence="11">KCTC 62102</strain>
    </source>
</reference>
<keyword evidence="7 9" id="KW-0472">Membrane</keyword>
<dbReference type="NCBIfam" id="TIGR01620">
    <property type="entry name" value="hyp_HI0043"/>
    <property type="match status" value="1"/>
</dbReference>
<dbReference type="Pfam" id="PF05128">
    <property type="entry name" value="DUF697"/>
    <property type="match status" value="1"/>
</dbReference>
<dbReference type="PANTHER" id="PTHR39342">
    <property type="entry name" value="UPF0283 MEMBRANE PROTEIN YCJF"/>
    <property type="match status" value="1"/>
</dbReference>